<accession>A0A0D9W3D6</accession>
<evidence type="ECO:0000313" key="1">
    <source>
        <dbReference type="EnsemblPlants" id="LPERR04G04770.1"/>
    </source>
</evidence>
<keyword evidence="2" id="KW-1185">Reference proteome</keyword>
<dbReference type="HOGENOM" id="CLU_086884_1_0_1"/>
<reference evidence="1 2" key="1">
    <citation type="submission" date="2012-08" db="EMBL/GenBank/DDBJ databases">
        <title>Oryza genome evolution.</title>
        <authorList>
            <person name="Wing R.A."/>
        </authorList>
    </citation>
    <scope>NUCLEOTIDE SEQUENCE</scope>
</reference>
<dbReference type="EnsemblPlants" id="LPERR04G04770.1">
    <property type="protein sequence ID" value="LPERR04G04770.1"/>
    <property type="gene ID" value="LPERR04G04770"/>
</dbReference>
<dbReference type="PANTHER" id="PTHR36482">
    <property type="entry name" value="OSJNBA0024J22.15 PROTEIN"/>
    <property type="match status" value="1"/>
</dbReference>
<dbReference type="eggNOG" id="ENOG502S22X">
    <property type="taxonomic scope" value="Eukaryota"/>
</dbReference>
<dbReference type="AlphaFoldDB" id="A0A0D9W3D6"/>
<name>A0A0D9W3D6_9ORYZ</name>
<dbReference type="InterPro" id="IPR049065">
    <property type="entry name" value="Nakanori"/>
</dbReference>
<dbReference type="InterPro" id="IPR053085">
    <property type="entry name" value="Jasmonate-induced_protein"/>
</dbReference>
<dbReference type="Gramene" id="LPERR04G04770.1">
    <property type="protein sequence ID" value="LPERR04G04770.1"/>
    <property type="gene ID" value="LPERR04G04770"/>
</dbReference>
<reference evidence="1" key="3">
    <citation type="submission" date="2015-04" db="UniProtKB">
        <authorList>
            <consortium name="EnsemblPlants"/>
        </authorList>
    </citation>
    <scope>IDENTIFICATION</scope>
</reference>
<dbReference type="Gene3D" id="2.60.270.50">
    <property type="match status" value="1"/>
</dbReference>
<sequence>MANCFGEVIDNCYLDTLAQYVGKTKTRVDRAREAADRENEDGKNNEASNYVHEVRKWYGEGQSTLCLVYNATGSALRYVGEHDFDGSHVGRTPYPVEIGNGQWAAFQHVRMTGELLGGSIGAVIYRAKNKDGEERDVLLTWSTPVVGKNRAFSVLSTPDKFTVHATRNMWETIEHGIRFSAGKKHEVRWGGLHVNVSTASGNHPELKATIGLDI</sequence>
<dbReference type="STRING" id="77586.A0A0D9W3D6"/>
<dbReference type="Proteomes" id="UP000032180">
    <property type="component" value="Chromosome 4"/>
</dbReference>
<dbReference type="PANTHER" id="PTHR36482:SF7">
    <property type="entry name" value="OS04G0308500 PROTEIN"/>
    <property type="match status" value="1"/>
</dbReference>
<evidence type="ECO:0000313" key="2">
    <source>
        <dbReference type="Proteomes" id="UP000032180"/>
    </source>
</evidence>
<dbReference type="Pfam" id="PF21230">
    <property type="entry name" value="Nakanori"/>
    <property type="match status" value="1"/>
</dbReference>
<reference evidence="2" key="2">
    <citation type="submission" date="2013-12" db="EMBL/GenBank/DDBJ databases">
        <authorList>
            <person name="Yu Y."/>
            <person name="Lee S."/>
            <person name="de Baynast K."/>
            <person name="Wissotski M."/>
            <person name="Liu L."/>
            <person name="Talag J."/>
            <person name="Goicoechea J."/>
            <person name="Angelova A."/>
            <person name="Jetty R."/>
            <person name="Kudrna D."/>
            <person name="Golser W."/>
            <person name="Rivera L."/>
            <person name="Zhang J."/>
            <person name="Wing R."/>
        </authorList>
    </citation>
    <scope>NUCLEOTIDE SEQUENCE</scope>
</reference>
<organism evidence="1 2">
    <name type="scientific">Leersia perrieri</name>
    <dbReference type="NCBI Taxonomy" id="77586"/>
    <lineage>
        <taxon>Eukaryota</taxon>
        <taxon>Viridiplantae</taxon>
        <taxon>Streptophyta</taxon>
        <taxon>Embryophyta</taxon>
        <taxon>Tracheophyta</taxon>
        <taxon>Spermatophyta</taxon>
        <taxon>Magnoliopsida</taxon>
        <taxon>Liliopsida</taxon>
        <taxon>Poales</taxon>
        <taxon>Poaceae</taxon>
        <taxon>BOP clade</taxon>
        <taxon>Oryzoideae</taxon>
        <taxon>Oryzeae</taxon>
        <taxon>Oryzinae</taxon>
        <taxon>Leersia</taxon>
    </lineage>
</organism>
<proteinExistence type="predicted"/>
<protein>
    <submittedName>
        <fullName evidence="1">Uncharacterized protein</fullName>
    </submittedName>
</protein>